<gene>
    <name evidence="1" type="ORF">LTR37_010569</name>
</gene>
<sequence length="299" mass="34303">MFDEQADVAANSDEMGSKNEGQASTENDRHDHDAEGKLAPVGLLDMPPEIQNRIFELATVSNDVIDLRTVVVKRLSTGRLLYSSREIYYEPPLTAVNQAIRRAARSIYYGHNTFSLRASDMQNLLTNGMKPVEAWLQHMGDNCRYLRRICITTFYNVSRECMTLAYWVKLHITIDGEGAMVFRREVYAANEYRRSCYQELCVCDLQHLRQATSAGVSNGDRIRNLAVEAERDHTATAVYRRCDTCKLGKLCNISRFPRRSFRRLQEEDGNIFDWVLERLQGIARVAATVLLPRSRPWVE</sequence>
<reference evidence="1" key="1">
    <citation type="submission" date="2023-07" db="EMBL/GenBank/DDBJ databases">
        <title>Black Yeasts Isolated from many extreme environments.</title>
        <authorList>
            <person name="Coleine C."/>
            <person name="Stajich J.E."/>
            <person name="Selbmann L."/>
        </authorList>
    </citation>
    <scope>NUCLEOTIDE SEQUENCE</scope>
    <source>
        <strain evidence="1">CCFEE 5714</strain>
    </source>
</reference>
<organism evidence="1 2">
    <name type="scientific">Vermiconidia calcicola</name>
    <dbReference type="NCBI Taxonomy" id="1690605"/>
    <lineage>
        <taxon>Eukaryota</taxon>
        <taxon>Fungi</taxon>
        <taxon>Dikarya</taxon>
        <taxon>Ascomycota</taxon>
        <taxon>Pezizomycotina</taxon>
        <taxon>Dothideomycetes</taxon>
        <taxon>Dothideomycetidae</taxon>
        <taxon>Mycosphaerellales</taxon>
        <taxon>Extremaceae</taxon>
        <taxon>Vermiconidia</taxon>
    </lineage>
</organism>
<protein>
    <submittedName>
        <fullName evidence="1">Uncharacterized protein</fullName>
    </submittedName>
</protein>
<proteinExistence type="predicted"/>
<dbReference type="EMBL" id="JAUTXU010000088">
    <property type="protein sequence ID" value="KAK3709950.1"/>
    <property type="molecule type" value="Genomic_DNA"/>
</dbReference>
<name>A0ACC3N7C2_9PEZI</name>
<evidence type="ECO:0000313" key="2">
    <source>
        <dbReference type="Proteomes" id="UP001281147"/>
    </source>
</evidence>
<comment type="caution">
    <text evidence="1">The sequence shown here is derived from an EMBL/GenBank/DDBJ whole genome shotgun (WGS) entry which is preliminary data.</text>
</comment>
<dbReference type="Proteomes" id="UP001281147">
    <property type="component" value="Unassembled WGS sequence"/>
</dbReference>
<accession>A0ACC3N7C2</accession>
<evidence type="ECO:0000313" key="1">
    <source>
        <dbReference type="EMBL" id="KAK3709950.1"/>
    </source>
</evidence>
<keyword evidence="2" id="KW-1185">Reference proteome</keyword>